<evidence type="ECO:0000256" key="1">
    <source>
        <dbReference type="SAM" id="MobiDB-lite"/>
    </source>
</evidence>
<dbReference type="PANTHER" id="PTHR24177:SF432">
    <property type="entry name" value="OS06G0286146 PROTEIN"/>
    <property type="match status" value="1"/>
</dbReference>
<gene>
    <name evidence="4" type="ORF">COCNU_01G013720</name>
</gene>
<dbReference type="Proteomes" id="UP000797356">
    <property type="component" value="Chromosome 1"/>
</dbReference>
<comment type="caution">
    <text evidence="4">The sequence shown here is derived from an EMBL/GenBank/DDBJ whole genome shotgun (WGS) entry which is preliminary data.</text>
</comment>
<sequence length="197" mass="21881">MARDQSAAGTKIHDQLLRSPLSSASGDTVVIVEEEEDEEERRAEEELKLNEEWVKKMRGWLMVLATLAASVTYSAGLNPPGGFWQQDDLKPSTNSNIQPHTTGNPVLASIFQTEVRLALLKGCVVANMFTLMMAFGADSTRHPADIAGVVASSLWTFSYLIFRVWRIKKKPPARRSSSSQERDVELGAIGQQTYQDR</sequence>
<keyword evidence="5" id="KW-1185">Reference proteome</keyword>
<proteinExistence type="predicted"/>
<dbReference type="InterPro" id="IPR026961">
    <property type="entry name" value="PGG_dom"/>
</dbReference>
<feature type="region of interest" description="Disordered" evidence="1">
    <location>
        <begin position="172"/>
        <end position="197"/>
    </location>
</feature>
<evidence type="ECO:0000256" key="2">
    <source>
        <dbReference type="SAM" id="Phobius"/>
    </source>
</evidence>
<evidence type="ECO:0000259" key="3">
    <source>
        <dbReference type="Pfam" id="PF13962"/>
    </source>
</evidence>
<name>A0A8K0HWF2_COCNU</name>
<keyword evidence="2" id="KW-0472">Membrane</keyword>
<dbReference type="AlphaFoldDB" id="A0A8K0HWF2"/>
<reference evidence="4" key="1">
    <citation type="journal article" date="2017" name="Gigascience">
        <title>The genome draft of coconut (Cocos nucifera).</title>
        <authorList>
            <person name="Xiao Y."/>
            <person name="Xu P."/>
            <person name="Fan H."/>
            <person name="Baudouin L."/>
            <person name="Xia W."/>
            <person name="Bocs S."/>
            <person name="Xu J."/>
            <person name="Li Q."/>
            <person name="Guo A."/>
            <person name="Zhou L."/>
            <person name="Li J."/>
            <person name="Wu Y."/>
            <person name="Ma Z."/>
            <person name="Armero A."/>
            <person name="Issali A.E."/>
            <person name="Liu N."/>
            <person name="Peng M."/>
            <person name="Yang Y."/>
        </authorList>
    </citation>
    <scope>NUCLEOTIDE SEQUENCE</scope>
    <source>
        <tissue evidence="4">Spear leaf of Hainan Tall coconut</tissue>
    </source>
</reference>
<organism evidence="4 5">
    <name type="scientific">Cocos nucifera</name>
    <name type="common">Coconut palm</name>
    <dbReference type="NCBI Taxonomy" id="13894"/>
    <lineage>
        <taxon>Eukaryota</taxon>
        <taxon>Viridiplantae</taxon>
        <taxon>Streptophyta</taxon>
        <taxon>Embryophyta</taxon>
        <taxon>Tracheophyta</taxon>
        <taxon>Spermatophyta</taxon>
        <taxon>Magnoliopsida</taxon>
        <taxon>Liliopsida</taxon>
        <taxon>Arecaceae</taxon>
        <taxon>Arecoideae</taxon>
        <taxon>Cocoseae</taxon>
        <taxon>Attaleinae</taxon>
        <taxon>Cocos</taxon>
    </lineage>
</organism>
<feature type="transmembrane region" description="Helical" evidence="2">
    <location>
        <begin position="146"/>
        <end position="165"/>
    </location>
</feature>
<accession>A0A8K0HWF2</accession>
<reference evidence="4" key="2">
    <citation type="submission" date="2019-07" db="EMBL/GenBank/DDBJ databases">
        <authorList>
            <person name="Yang Y."/>
            <person name="Bocs S."/>
            <person name="Baudouin L."/>
        </authorList>
    </citation>
    <scope>NUCLEOTIDE SEQUENCE</scope>
    <source>
        <tissue evidence="4">Spear leaf of Hainan Tall coconut</tissue>
    </source>
</reference>
<evidence type="ECO:0000313" key="5">
    <source>
        <dbReference type="Proteomes" id="UP000797356"/>
    </source>
</evidence>
<keyword evidence="2" id="KW-0812">Transmembrane</keyword>
<dbReference type="OrthoDB" id="785966at2759"/>
<dbReference type="PANTHER" id="PTHR24177">
    <property type="entry name" value="CASKIN"/>
    <property type="match status" value="1"/>
</dbReference>
<dbReference type="EMBL" id="CM017872">
    <property type="protein sequence ID" value="KAG1327438.1"/>
    <property type="molecule type" value="Genomic_DNA"/>
</dbReference>
<keyword evidence="2" id="KW-1133">Transmembrane helix</keyword>
<feature type="region of interest" description="Disordered" evidence="1">
    <location>
        <begin position="1"/>
        <end position="21"/>
    </location>
</feature>
<protein>
    <recommendedName>
        <fullName evidence="3">PGG domain-containing protein</fullName>
    </recommendedName>
</protein>
<dbReference type="GO" id="GO:0016020">
    <property type="term" value="C:membrane"/>
    <property type="evidence" value="ECO:0007669"/>
    <property type="project" value="TreeGrafter"/>
</dbReference>
<feature type="domain" description="PGG" evidence="3">
    <location>
        <begin position="51"/>
        <end position="108"/>
    </location>
</feature>
<evidence type="ECO:0000313" key="4">
    <source>
        <dbReference type="EMBL" id="KAG1327438.1"/>
    </source>
</evidence>
<dbReference type="Pfam" id="PF13962">
    <property type="entry name" value="PGG"/>
    <property type="match status" value="1"/>
</dbReference>